<name>A0ABR6EKC4_9ACTN</name>
<accession>A0ABR6EKC4</accession>
<evidence type="ECO:0000256" key="1">
    <source>
        <dbReference type="SAM" id="Coils"/>
    </source>
</evidence>
<keyword evidence="3" id="KW-1185">Reference proteome</keyword>
<organism evidence="2 3">
    <name type="scientific">Streptomyces durbertensis</name>
    <dbReference type="NCBI Taxonomy" id="2448886"/>
    <lineage>
        <taxon>Bacteria</taxon>
        <taxon>Bacillati</taxon>
        <taxon>Actinomycetota</taxon>
        <taxon>Actinomycetes</taxon>
        <taxon>Kitasatosporales</taxon>
        <taxon>Streptomycetaceae</taxon>
        <taxon>Streptomyces</taxon>
    </lineage>
</organism>
<protein>
    <submittedName>
        <fullName evidence="2">Uncharacterized protein</fullName>
    </submittedName>
</protein>
<sequence>MEGDSQLELYEAVAARLKEAHRRVRALHVPESERAVLARRLLAITAASKQDLAAAARRLDRLMEELEDIAAGRFPPA</sequence>
<evidence type="ECO:0000313" key="2">
    <source>
        <dbReference type="EMBL" id="MBB1245400.1"/>
    </source>
</evidence>
<keyword evidence="1" id="KW-0175">Coiled coil</keyword>
<feature type="coiled-coil region" evidence="1">
    <location>
        <begin position="45"/>
        <end position="72"/>
    </location>
</feature>
<comment type="caution">
    <text evidence="2">The sequence shown here is derived from an EMBL/GenBank/DDBJ whole genome shotgun (WGS) entry which is preliminary data.</text>
</comment>
<evidence type="ECO:0000313" key="3">
    <source>
        <dbReference type="Proteomes" id="UP000766698"/>
    </source>
</evidence>
<dbReference type="RefSeq" id="WP_182856709.1">
    <property type="nucleotide sequence ID" value="NZ_WMLF01000276.1"/>
</dbReference>
<reference evidence="3" key="1">
    <citation type="journal article" date="2020" name="Syst. Appl. Microbiol.">
        <title>Streptomyces alkaliterrae sp. nov., isolated from an alkaline soil, and emended descriptions of Streptomyces alkaliphilus, Streptomyces calidiresistens and Streptomyces durbertensis.</title>
        <authorList>
            <person name="Swiecimska M."/>
            <person name="Golinska P."/>
            <person name="Nouioui I."/>
            <person name="Wypij M."/>
            <person name="Rai M."/>
            <person name="Sangal V."/>
            <person name="Goodfellow M."/>
        </authorList>
    </citation>
    <scope>NUCLEOTIDE SEQUENCE [LARGE SCALE GENOMIC DNA]</scope>
    <source>
        <strain evidence="3">DSM 104538</strain>
    </source>
</reference>
<dbReference type="EMBL" id="WMLF01000276">
    <property type="protein sequence ID" value="MBB1245400.1"/>
    <property type="molecule type" value="Genomic_DNA"/>
</dbReference>
<dbReference type="Proteomes" id="UP000766698">
    <property type="component" value="Unassembled WGS sequence"/>
</dbReference>
<gene>
    <name evidence="2" type="ORF">GL263_17775</name>
</gene>
<proteinExistence type="predicted"/>